<keyword evidence="1" id="KW-0472">Membrane</keyword>
<protein>
    <submittedName>
        <fullName evidence="2">Uncharacterized protein</fullName>
    </submittedName>
</protein>
<dbReference type="EMBL" id="MU790866">
    <property type="protein sequence ID" value="KAJ3992360.1"/>
    <property type="molecule type" value="Genomic_DNA"/>
</dbReference>
<gene>
    <name evidence="2" type="ORF">F5050DRAFT_1789133</name>
</gene>
<comment type="caution">
    <text evidence="2">The sequence shown here is derived from an EMBL/GenBank/DDBJ whole genome shotgun (WGS) entry which is preliminary data.</text>
</comment>
<keyword evidence="1" id="KW-0812">Transmembrane</keyword>
<proteinExistence type="predicted"/>
<organism evidence="2 3">
    <name type="scientific">Lentinula boryana</name>
    <dbReference type="NCBI Taxonomy" id="40481"/>
    <lineage>
        <taxon>Eukaryota</taxon>
        <taxon>Fungi</taxon>
        <taxon>Dikarya</taxon>
        <taxon>Basidiomycota</taxon>
        <taxon>Agaricomycotina</taxon>
        <taxon>Agaricomycetes</taxon>
        <taxon>Agaricomycetidae</taxon>
        <taxon>Agaricales</taxon>
        <taxon>Marasmiineae</taxon>
        <taxon>Omphalotaceae</taxon>
        <taxon>Lentinula</taxon>
    </lineage>
</organism>
<feature type="transmembrane region" description="Helical" evidence="1">
    <location>
        <begin position="44"/>
        <end position="64"/>
    </location>
</feature>
<evidence type="ECO:0000313" key="3">
    <source>
        <dbReference type="Proteomes" id="UP001163828"/>
    </source>
</evidence>
<evidence type="ECO:0000313" key="2">
    <source>
        <dbReference type="EMBL" id="KAJ3992360.1"/>
    </source>
</evidence>
<accession>A0ABQ8Q113</accession>
<name>A0ABQ8Q113_9AGAR</name>
<evidence type="ECO:0000256" key="1">
    <source>
        <dbReference type="SAM" id="Phobius"/>
    </source>
</evidence>
<dbReference type="Proteomes" id="UP001163828">
    <property type="component" value="Unassembled WGS sequence"/>
</dbReference>
<feature type="non-terminal residue" evidence="2">
    <location>
        <position position="77"/>
    </location>
</feature>
<keyword evidence="3" id="KW-1185">Reference proteome</keyword>
<keyword evidence="1" id="KW-1133">Transmembrane helix</keyword>
<reference evidence="2" key="1">
    <citation type="submission" date="2022-08" db="EMBL/GenBank/DDBJ databases">
        <authorList>
            <consortium name="DOE Joint Genome Institute"/>
            <person name="Min B."/>
            <person name="Riley R."/>
            <person name="Sierra-Patev S."/>
            <person name="Naranjo-Ortiz M."/>
            <person name="Looney B."/>
            <person name="Konkel Z."/>
            <person name="Slot J.C."/>
            <person name="Sakamoto Y."/>
            <person name="Steenwyk J.L."/>
            <person name="Rokas A."/>
            <person name="Carro J."/>
            <person name="Camarero S."/>
            <person name="Ferreira P."/>
            <person name="Molpeceres G."/>
            <person name="Ruiz-Duenas F.J."/>
            <person name="Serrano A."/>
            <person name="Henrissat B."/>
            <person name="Drula E."/>
            <person name="Hughes K.W."/>
            <person name="Mata J.L."/>
            <person name="Ishikawa N.K."/>
            <person name="Vargas-Isla R."/>
            <person name="Ushijima S."/>
            <person name="Smith C.A."/>
            <person name="Ahrendt S."/>
            <person name="Andreopoulos W."/>
            <person name="He G."/>
            <person name="Labutti K."/>
            <person name="Lipzen A."/>
            <person name="Ng V."/>
            <person name="Sandor L."/>
            <person name="Barry K."/>
            <person name="Martinez A.T."/>
            <person name="Xiao Y."/>
            <person name="Gibbons J.G."/>
            <person name="Terashima K."/>
            <person name="Hibbett D.S."/>
            <person name="Grigoriev I.V."/>
        </authorList>
    </citation>
    <scope>NUCLEOTIDE SEQUENCE</scope>
    <source>
        <strain evidence="2">TFB10827</strain>
    </source>
</reference>
<sequence>MYMIGFFLTTLISFPSISISQDACRVSLLLFSPLLPLTYLLLSLSYYFTICLHYCLVYSPLVVARVHSHEPHFSEPS</sequence>